<dbReference type="FunFam" id="1.10.510.10:FF:000571">
    <property type="entry name" value="Maternal embryonic leucine zipper kinase"/>
    <property type="match status" value="1"/>
</dbReference>
<accession>A0A5E8BEB1</accession>
<dbReference type="SUPFAM" id="SSF56112">
    <property type="entry name" value="Protein kinase-like (PK-like)"/>
    <property type="match status" value="1"/>
</dbReference>
<evidence type="ECO:0000256" key="10">
    <source>
        <dbReference type="SAM" id="MobiDB-lite"/>
    </source>
</evidence>
<evidence type="ECO:0000313" key="12">
    <source>
        <dbReference type="EMBL" id="VVT49923.1"/>
    </source>
</evidence>
<dbReference type="SMART" id="SM00220">
    <property type="entry name" value="S_TKc"/>
    <property type="match status" value="1"/>
</dbReference>
<evidence type="ECO:0000256" key="7">
    <source>
        <dbReference type="PIRSR" id="PIRSR630616-2"/>
    </source>
</evidence>
<keyword evidence="2" id="KW-0808">Transferase</keyword>
<dbReference type="PANTHER" id="PTHR24350">
    <property type="entry name" value="SERINE/THREONINE-PROTEIN KINASE IAL-RELATED"/>
    <property type="match status" value="1"/>
</dbReference>
<feature type="compositionally biased region" description="Low complexity" evidence="10">
    <location>
        <begin position="401"/>
        <end position="413"/>
    </location>
</feature>
<protein>
    <recommendedName>
        <fullName evidence="11">Protein kinase domain-containing protein</fullName>
    </recommendedName>
</protein>
<evidence type="ECO:0000256" key="6">
    <source>
        <dbReference type="PIRSR" id="PIRSR630616-1"/>
    </source>
</evidence>
<feature type="binding site" evidence="9">
    <location>
        <position position="72"/>
    </location>
    <ligand>
        <name>ATP</name>
        <dbReference type="ChEBI" id="CHEBI:30616"/>
    </ligand>
</feature>
<dbReference type="EMBL" id="CABVLU010000002">
    <property type="protein sequence ID" value="VVT49923.1"/>
    <property type="molecule type" value="Genomic_DNA"/>
</dbReference>
<feature type="active site" description="Proton acceptor" evidence="6">
    <location>
        <position position="155"/>
    </location>
</feature>
<feature type="binding site" evidence="7">
    <location>
        <position position="173"/>
    </location>
    <ligand>
        <name>ATP</name>
        <dbReference type="ChEBI" id="CHEBI:30616"/>
    </ligand>
</feature>
<evidence type="ECO:0000313" key="13">
    <source>
        <dbReference type="Proteomes" id="UP000398389"/>
    </source>
</evidence>
<feature type="compositionally biased region" description="Low complexity" evidence="10">
    <location>
        <begin position="670"/>
        <end position="684"/>
    </location>
</feature>
<feature type="compositionally biased region" description="Low complexity" evidence="10">
    <location>
        <begin position="734"/>
        <end position="762"/>
    </location>
</feature>
<feature type="binding site" evidence="7">
    <location>
        <position position="68"/>
    </location>
    <ligand>
        <name>ATP</name>
        <dbReference type="ChEBI" id="CHEBI:30616"/>
    </ligand>
</feature>
<keyword evidence="3 7" id="KW-0547">Nucleotide-binding</keyword>
<dbReference type="PROSITE" id="PS00107">
    <property type="entry name" value="PROTEIN_KINASE_ATP"/>
    <property type="match status" value="1"/>
</dbReference>
<evidence type="ECO:0000256" key="4">
    <source>
        <dbReference type="ARBA" id="ARBA00022777"/>
    </source>
</evidence>
<keyword evidence="5 7" id="KW-0067">ATP-binding</keyword>
<dbReference type="InterPro" id="IPR008271">
    <property type="entry name" value="Ser/Thr_kinase_AS"/>
</dbReference>
<evidence type="ECO:0000256" key="5">
    <source>
        <dbReference type="ARBA" id="ARBA00022840"/>
    </source>
</evidence>
<dbReference type="GO" id="GO:0004674">
    <property type="term" value="F:protein serine/threonine kinase activity"/>
    <property type="evidence" value="ECO:0007669"/>
    <property type="project" value="UniProtKB-KW"/>
</dbReference>
<organism evidence="12 13">
    <name type="scientific">Magnusiomyces paraingens</name>
    <dbReference type="NCBI Taxonomy" id="2606893"/>
    <lineage>
        <taxon>Eukaryota</taxon>
        <taxon>Fungi</taxon>
        <taxon>Dikarya</taxon>
        <taxon>Ascomycota</taxon>
        <taxon>Saccharomycotina</taxon>
        <taxon>Dipodascomycetes</taxon>
        <taxon>Dipodascales</taxon>
        <taxon>Dipodascaceae</taxon>
        <taxon>Magnusiomyces</taxon>
    </lineage>
</organism>
<dbReference type="Gene3D" id="1.10.510.10">
    <property type="entry name" value="Transferase(Phosphotransferase) domain 1"/>
    <property type="match status" value="1"/>
</dbReference>
<name>A0A5E8BEB1_9ASCO</name>
<feature type="compositionally biased region" description="Low complexity" evidence="10">
    <location>
        <begin position="643"/>
        <end position="656"/>
    </location>
</feature>
<keyword evidence="1" id="KW-0723">Serine/threonine-protein kinase</keyword>
<dbReference type="PROSITE" id="PS00108">
    <property type="entry name" value="PROTEIN_KINASE_ST"/>
    <property type="match status" value="1"/>
</dbReference>
<evidence type="ECO:0000256" key="2">
    <source>
        <dbReference type="ARBA" id="ARBA00022679"/>
    </source>
</evidence>
<keyword evidence="4" id="KW-0418">Kinase</keyword>
<feature type="domain" description="Protein kinase" evidence="11">
    <location>
        <begin position="39"/>
        <end position="289"/>
    </location>
</feature>
<dbReference type="InterPro" id="IPR000719">
    <property type="entry name" value="Prot_kinase_dom"/>
</dbReference>
<feature type="cross-link" description="Glycyl lysine isopeptide (Lys-Gly) (interchain with G-Cter in SUMO2)" evidence="8">
    <location>
        <position position="157"/>
    </location>
</feature>
<keyword evidence="13" id="KW-1185">Reference proteome</keyword>
<dbReference type="InterPro" id="IPR011009">
    <property type="entry name" value="Kinase-like_dom_sf"/>
</dbReference>
<feature type="compositionally biased region" description="Basic and acidic residues" evidence="10">
    <location>
        <begin position="376"/>
        <end position="400"/>
    </location>
</feature>
<gene>
    <name evidence="12" type="ORF">SAPINGB_P002511</name>
</gene>
<reference evidence="12 13" key="1">
    <citation type="submission" date="2019-09" db="EMBL/GenBank/DDBJ databases">
        <authorList>
            <person name="Brejova B."/>
        </authorList>
    </citation>
    <scope>NUCLEOTIDE SEQUENCE [LARGE SCALE GENOMIC DNA]</scope>
</reference>
<dbReference type="Pfam" id="PF00069">
    <property type="entry name" value="Pkinase"/>
    <property type="match status" value="1"/>
</dbReference>
<feature type="region of interest" description="Disordered" evidence="10">
    <location>
        <begin position="885"/>
        <end position="923"/>
    </location>
</feature>
<dbReference type="RefSeq" id="XP_031853121.1">
    <property type="nucleotide sequence ID" value="XM_031997230.1"/>
</dbReference>
<dbReference type="CDD" id="cd14003">
    <property type="entry name" value="STKc_AMPK-like"/>
    <property type="match status" value="1"/>
</dbReference>
<feature type="region of interest" description="Disordered" evidence="10">
    <location>
        <begin position="936"/>
        <end position="974"/>
    </location>
</feature>
<feature type="compositionally biased region" description="Polar residues" evidence="10">
    <location>
        <begin position="716"/>
        <end position="726"/>
    </location>
</feature>
<feature type="compositionally biased region" description="Gly residues" evidence="10">
    <location>
        <begin position="962"/>
        <end position="974"/>
    </location>
</feature>
<evidence type="ECO:0000256" key="3">
    <source>
        <dbReference type="ARBA" id="ARBA00022741"/>
    </source>
</evidence>
<feature type="binding site" evidence="7">
    <location>
        <begin position="159"/>
        <end position="160"/>
    </location>
    <ligand>
        <name>ATP</name>
        <dbReference type="ChEBI" id="CHEBI:30616"/>
    </ligand>
</feature>
<dbReference type="InterPro" id="IPR030616">
    <property type="entry name" value="Aur-like"/>
</dbReference>
<dbReference type="OrthoDB" id="942095at2759"/>
<sequence>MYGARTRIGAQNAKARLADSYAQLLREIMAPEPTNVGNYTIIRQLGEGSFGKIYLAVHRLTHTRVVLKCAAKTDPQLVREIHHHRLLRHPHIAQFYEYIVTESAVWLVIEYCPRNDLYGYLVKRRRLPEDETRRLFAQICGAVAYTHSRHCAHRDLKLENILLDKHANAKLSDFGFTRELPTPHALLETVCGTTCYMAPEVLARKRYSGEAVDVWALGVICYTLLYGEMPFEEDSDADTRLKVMTEEPAYPADGEAIVCPEVLKLLQSMLSKDPRKRPAVVEILRSAWMGAEGAAQLEILGVPDKSLFSTRAERRLLRKFHAVQFDTDAMRESVVYCKCDALAGTWALALRREEKLEARRSTRTHSVSLSRYSSSGRRDSSVSVLRREESRRNSETRRELTATATTAPATVAEEPPPVNPTQAVKPPVVATEVVVHHDHTDVATIPESVQESVPDSVTKPKKKFVAAVKQAWMKLMVPSTRGKIHSRPSTASSVASTSSEDNSIKDGRIEDEETTPTSGGGGGGSDTIAHPADKNKPHLSPAFSFVPQVSSGPTASIPTISTTPVFPPGQMFVRPARPVSQISQFSAVSTASSQVSDSEMSLLNMPGLVFPGNTPSGTSPKRHHSLTGAPPQYLRRPYMGRRSTSSSFSSIHSVTTPRTQPSKHKRTHSKASSVSSLSLKSDASVLHRGNSVSSTTSKKGAGRSSGGPGFTRHHSTPSSSRATSRVASPDSLRSTYSGASSSMASGTSGTPRAVASNSGSSGRRARSRRGLSRTVTPTNGFVLPITRAGSPFISRRGERNDYGISRHLGGLDSSLGLGITRQGTPPIRGRAGQPHLGDARMPGSGGVVVGNGMFGNLGGYSKTGGGGGGGGGGTRPSQASVIFEGEEDDDDYEEIDDDDELELEEEEEEEMGGEEEEEEEMEDLVGNVGNVVNVVNVVNGNGGGRSGNGNDDYDGDRNVNGSGNGNGGDYILGL</sequence>
<dbReference type="Proteomes" id="UP000398389">
    <property type="component" value="Unassembled WGS sequence"/>
</dbReference>
<feature type="region of interest" description="Disordered" evidence="10">
    <location>
        <begin position="357"/>
        <end position="423"/>
    </location>
</feature>
<proteinExistence type="predicted"/>
<evidence type="ECO:0000259" key="11">
    <source>
        <dbReference type="PROSITE" id="PS50011"/>
    </source>
</evidence>
<feature type="compositionally biased region" description="Low complexity" evidence="10">
    <location>
        <begin position="364"/>
        <end position="375"/>
    </location>
</feature>
<dbReference type="InterPro" id="IPR017441">
    <property type="entry name" value="Protein_kinase_ATP_BS"/>
</dbReference>
<dbReference type="GeneID" id="43581330"/>
<evidence type="ECO:0000256" key="8">
    <source>
        <dbReference type="PIRSR" id="PIRSR630616-3"/>
    </source>
</evidence>
<feature type="region of interest" description="Disordered" evidence="10">
    <location>
        <begin position="479"/>
        <end position="554"/>
    </location>
</feature>
<feature type="compositionally biased region" description="Low complexity" evidence="10">
    <location>
        <begin position="489"/>
        <end position="499"/>
    </location>
</feature>
<dbReference type="AlphaFoldDB" id="A0A5E8BEB1"/>
<dbReference type="GO" id="GO:0005524">
    <property type="term" value="F:ATP binding"/>
    <property type="evidence" value="ECO:0007669"/>
    <property type="project" value="UniProtKB-UniRule"/>
</dbReference>
<evidence type="ECO:0000256" key="9">
    <source>
        <dbReference type="PROSITE-ProRule" id="PRU10141"/>
    </source>
</evidence>
<feature type="region of interest" description="Disordered" evidence="10">
    <location>
        <begin position="607"/>
        <end position="778"/>
    </location>
</feature>
<evidence type="ECO:0000256" key="1">
    <source>
        <dbReference type="ARBA" id="ARBA00022527"/>
    </source>
</evidence>
<dbReference type="PROSITE" id="PS50011">
    <property type="entry name" value="PROTEIN_KINASE_DOM"/>
    <property type="match status" value="1"/>
</dbReference>